<dbReference type="InterPro" id="IPR036514">
    <property type="entry name" value="SGNH_hydro_sf"/>
</dbReference>
<dbReference type="PROSITE" id="PS51318">
    <property type="entry name" value="TAT"/>
    <property type="match status" value="1"/>
</dbReference>
<dbReference type="CDD" id="cd00229">
    <property type="entry name" value="SGNH_hydrolase"/>
    <property type="match status" value="1"/>
</dbReference>
<name>A0ABU9WYK3_9MICC</name>
<dbReference type="GO" id="GO:0016787">
    <property type="term" value="F:hydrolase activity"/>
    <property type="evidence" value="ECO:0007669"/>
    <property type="project" value="UniProtKB-KW"/>
</dbReference>
<gene>
    <name evidence="4" type="ORF">ABCQ75_06945</name>
</gene>
<evidence type="ECO:0000313" key="5">
    <source>
        <dbReference type="Proteomes" id="UP001422074"/>
    </source>
</evidence>
<feature type="region of interest" description="Disordered" evidence="1">
    <location>
        <begin position="46"/>
        <end position="75"/>
    </location>
</feature>
<reference evidence="4 5" key="1">
    <citation type="submission" date="2024-05" db="EMBL/GenBank/DDBJ databases">
        <title>Sinomonas sp. nov., isolated from a waste landfill.</title>
        <authorList>
            <person name="Zhao Y."/>
        </authorList>
    </citation>
    <scope>NUCLEOTIDE SEQUENCE [LARGE SCALE GENOMIC DNA]</scope>
    <source>
        <strain evidence="4 5">CCTCC AB2014300</strain>
    </source>
</reference>
<dbReference type="EMBL" id="JBDFRB010000004">
    <property type="protein sequence ID" value="MEN2744276.1"/>
    <property type="molecule type" value="Genomic_DNA"/>
</dbReference>
<feature type="compositionally biased region" description="Gly residues" evidence="1">
    <location>
        <begin position="46"/>
        <end position="60"/>
    </location>
</feature>
<feature type="chain" id="PRO_5046985737" evidence="2">
    <location>
        <begin position="30"/>
        <end position="270"/>
    </location>
</feature>
<dbReference type="InterPro" id="IPR051532">
    <property type="entry name" value="Ester_Hydrolysis_Enzymes"/>
</dbReference>
<dbReference type="Proteomes" id="UP001422074">
    <property type="component" value="Unassembled WGS sequence"/>
</dbReference>
<sequence length="270" mass="27218">MSRSRPRMGNGRRMLLAAGLALLVLAAVAAGLFAAARPGGVGGWLGGGSPPGGTSSGAAGGASNEKAGTDAAPGGDGPLVAFIGDSYTAGSGPVPREGTWAARLARAEGWRSLNVAVGGTGYLKEYRADRSRPCAGQLCSTYLTQAAEVVRAHPDVVIVAGGRNDGPATTPQLDASVDALYAQLRDGLPEAQIIALSPILGADDSPRALAGLRTAVRNAVVREGGTYVDLGAPLAGRPDLILGDGVHPNAAGHELLADVTARLLPPLRRR</sequence>
<feature type="domain" description="SGNH hydrolase-type esterase" evidence="3">
    <location>
        <begin position="82"/>
        <end position="255"/>
    </location>
</feature>
<dbReference type="InterPro" id="IPR013830">
    <property type="entry name" value="SGNH_hydro"/>
</dbReference>
<feature type="signal peptide" evidence="2">
    <location>
        <begin position="1"/>
        <end position="29"/>
    </location>
</feature>
<keyword evidence="5" id="KW-1185">Reference proteome</keyword>
<protein>
    <submittedName>
        <fullName evidence="4">SGNH/GDSL hydrolase family protein</fullName>
        <ecNumber evidence="4">3.1.-.-</ecNumber>
    </submittedName>
</protein>
<dbReference type="SUPFAM" id="SSF52266">
    <property type="entry name" value="SGNH hydrolase"/>
    <property type="match status" value="1"/>
</dbReference>
<comment type="caution">
    <text evidence="4">The sequence shown here is derived from an EMBL/GenBank/DDBJ whole genome shotgun (WGS) entry which is preliminary data.</text>
</comment>
<keyword evidence="2" id="KW-0732">Signal</keyword>
<proteinExistence type="predicted"/>
<dbReference type="PANTHER" id="PTHR30383">
    <property type="entry name" value="THIOESTERASE 1/PROTEASE 1/LYSOPHOSPHOLIPASE L1"/>
    <property type="match status" value="1"/>
</dbReference>
<feature type="compositionally biased region" description="Low complexity" evidence="1">
    <location>
        <begin position="61"/>
        <end position="73"/>
    </location>
</feature>
<evidence type="ECO:0000256" key="1">
    <source>
        <dbReference type="SAM" id="MobiDB-lite"/>
    </source>
</evidence>
<dbReference type="Pfam" id="PF13472">
    <property type="entry name" value="Lipase_GDSL_2"/>
    <property type="match status" value="1"/>
</dbReference>
<dbReference type="InterPro" id="IPR006311">
    <property type="entry name" value="TAT_signal"/>
</dbReference>
<organism evidence="4 5">
    <name type="scientific">Sinomonas halotolerans</name>
    <dbReference type="NCBI Taxonomy" id="1644133"/>
    <lineage>
        <taxon>Bacteria</taxon>
        <taxon>Bacillati</taxon>
        <taxon>Actinomycetota</taxon>
        <taxon>Actinomycetes</taxon>
        <taxon>Micrococcales</taxon>
        <taxon>Micrococcaceae</taxon>
        <taxon>Sinomonas</taxon>
    </lineage>
</organism>
<keyword evidence="4" id="KW-0378">Hydrolase</keyword>
<dbReference type="RefSeq" id="WP_345884196.1">
    <property type="nucleotide sequence ID" value="NZ_JBDFRB010000004.1"/>
</dbReference>
<evidence type="ECO:0000259" key="3">
    <source>
        <dbReference type="Pfam" id="PF13472"/>
    </source>
</evidence>
<accession>A0ABU9WYK3</accession>
<dbReference type="EC" id="3.1.-.-" evidence="4"/>
<evidence type="ECO:0000313" key="4">
    <source>
        <dbReference type="EMBL" id="MEN2744276.1"/>
    </source>
</evidence>
<dbReference type="Gene3D" id="3.40.50.1110">
    <property type="entry name" value="SGNH hydrolase"/>
    <property type="match status" value="1"/>
</dbReference>
<evidence type="ECO:0000256" key="2">
    <source>
        <dbReference type="SAM" id="SignalP"/>
    </source>
</evidence>